<name>A0ABY5D6W2_9ACTN</name>
<evidence type="ECO:0000313" key="2">
    <source>
        <dbReference type="EMBL" id="USY19105.1"/>
    </source>
</evidence>
<organism evidence="2 3">
    <name type="scientific">Nocardiopsis exhalans</name>
    <dbReference type="NCBI Taxonomy" id="163604"/>
    <lineage>
        <taxon>Bacteria</taxon>
        <taxon>Bacillati</taxon>
        <taxon>Actinomycetota</taxon>
        <taxon>Actinomycetes</taxon>
        <taxon>Streptosporangiales</taxon>
        <taxon>Nocardiopsidaceae</taxon>
        <taxon>Nocardiopsis</taxon>
    </lineage>
</organism>
<feature type="compositionally biased region" description="Basic and acidic residues" evidence="1">
    <location>
        <begin position="48"/>
        <end position="67"/>
    </location>
</feature>
<feature type="region of interest" description="Disordered" evidence="1">
    <location>
        <begin position="48"/>
        <end position="75"/>
    </location>
</feature>
<feature type="compositionally biased region" description="Basic and acidic residues" evidence="1">
    <location>
        <begin position="7"/>
        <end position="21"/>
    </location>
</feature>
<evidence type="ECO:0000313" key="3">
    <source>
        <dbReference type="Proteomes" id="UP001055940"/>
    </source>
</evidence>
<reference evidence="2" key="1">
    <citation type="submission" date="2022-06" db="EMBL/GenBank/DDBJ databases">
        <authorList>
            <person name="Ping M."/>
        </authorList>
    </citation>
    <scope>NUCLEOTIDE SEQUENCE</scope>
    <source>
        <strain evidence="2">JCM11759T</strain>
    </source>
</reference>
<proteinExistence type="predicted"/>
<keyword evidence="3" id="KW-1185">Reference proteome</keyword>
<dbReference type="Proteomes" id="UP001055940">
    <property type="component" value="Chromosome"/>
</dbReference>
<sequence>MAMISFRPDEQTERELRELTEGRDRSTVLRELIHEAYVERLYAQAREDAERLRHDEADKAERSRIAEEMGDPDAW</sequence>
<feature type="region of interest" description="Disordered" evidence="1">
    <location>
        <begin position="1"/>
        <end position="21"/>
    </location>
</feature>
<evidence type="ECO:0000256" key="1">
    <source>
        <dbReference type="SAM" id="MobiDB-lite"/>
    </source>
</evidence>
<gene>
    <name evidence="2" type="ORF">NE857_28170</name>
</gene>
<dbReference type="RefSeq" id="WP_254418384.1">
    <property type="nucleotide sequence ID" value="NZ_BAAAJB010000081.1"/>
</dbReference>
<accession>A0ABY5D6W2</accession>
<protein>
    <submittedName>
        <fullName evidence="2">Uncharacterized protein</fullName>
    </submittedName>
</protein>
<dbReference type="EMBL" id="CP099837">
    <property type="protein sequence ID" value="USY19105.1"/>
    <property type="molecule type" value="Genomic_DNA"/>
</dbReference>